<proteinExistence type="predicted"/>
<evidence type="ECO:0000256" key="3">
    <source>
        <dbReference type="ARBA" id="ARBA00022525"/>
    </source>
</evidence>
<dbReference type="OrthoDB" id="2444478at2759"/>
<evidence type="ECO:0000313" key="5">
    <source>
        <dbReference type="EMBL" id="GBB85990.1"/>
    </source>
</evidence>
<sequence length="410" mass="47222">MSITLLYLVKGNSIANAFSVKVSRDKPIDELKKTIKTEKAPEFDNFPADRLRLWKVDQLRNSKKELLSINDIGQYWPEKPSKESIHVIVELPATSCKFILLNELSESEVYDNKFKIVNEVNRFWRALKNASHGRFLRLTENTQFLGKANGSSALLIRNCYRDLQNVIFNDKINKLRISGNPGIGKTYFGYYLLYLLATRNATIVYDNYTELDPIVFEGGKDAFIGNREMIRTYLQHPSVWYIVDGKEPKSVNAKTILICSPNIDHYKHFDYHEGNNVKRELAEELFFKWGGIPQYILKIANDKTHQDKLEEAIRSCKTDIFDSNDVSSIERTATSHMIIHIHVNLPAKDDDELDEDDLSQYTAEQLQLDLKGNTSYVETTLGFASNYVGERVTELHDTQIRKIIREQVLG</sequence>
<dbReference type="Proteomes" id="UP000247702">
    <property type="component" value="Unassembled WGS sequence"/>
</dbReference>
<dbReference type="InterPro" id="IPR052980">
    <property type="entry name" value="Crinkler_effector"/>
</dbReference>
<dbReference type="GO" id="GO:0043657">
    <property type="term" value="C:host cell"/>
    <property type="evidence" value="ECO:0007669"/>
    <property type="project" value="UniProtKB-SubCell"/>
</dbReference>
<evidence type="ECO:0000256" key="2">
    <source>
        <dbReference type="ARBA" id="ARBA00004613"/>
    </source>
</evidence>
<evidence type="ECO:0000313" key="6">
    <source>
        <dbReference type="EMBL" id="GES83288.1"/>
    </source>
</evidence>
<comment type="subcellular location">
    <subcellularLocation>
        <location evidence="1">Host cell</location>
    </subcellularLocation>
    <subcellularLocation>
        <location evidence="2">Secreted</location>
    </subcellularLocation>
</comment>
<reference evidence="6" key="2">
    <citation type="submission" date="2019-10" db="EMBL/GenBank/DDBJ databases">
        <title>Conservation and host-specific expression of non-tandemly repeated heterogenous ribosome RNA gene in arbuscular mycorrhizal fungi.</title>
        <authorList>
            <person name="Maeda T."/>
            <person name="Kobayashi Y."/>
            <person name="Nakagawa T."/>
            <person name="Ezawa T."/>
            <person name="Yamaguchi K."/>
            <person name="Bino T."/>
            <person name="Nishimoto Y."/>
            <person name="Shigenobu S."/>
            <person name="Kawaguchi M."/>
        </authorList>
    </citation>
    <scope>NUCLEOTIDE SEQUENCE</scope>
    <source>
        <strain evidence="6">HR1</strain>
    </source>
</reference>
<accession>A0A2Z6Q760</accession>
<comment type="caution">
    <text evidence="5">The sequence shown here is derived from an EMBL/GenBank/DDBJ whole genome shotgun (WGS) entry which is preliminary data.</text>
</comment>
<evidence type="ECO:0000256" key="1">
    <source>
        <dbReference type="ARBA" id="ARBA00004340"/>
    </source>
</evidence>
<dbReference type="Pfam" id="PF20147">
    <property type="entry name" value="Crinkler"/>
    <property type="match status" value="1"/>
</dbReference>
<name>A0A2Z6Q760_9GLOM</name>
<feature type="domain" description="Crinkler effector protein N-terminal" evidence="4">
    <location>
        <begin position="3"/>
        <end position="90"/>
    </location>
</feature>
<reference evidence="5 7" key="1">
    <citation type="submission" date="2017-11" db="EMBL/GenBank/DDBJ databases">
        <title>The genome of Rhizophagus clarus HR1 reveals common genetic basis of auxotrophy among arbuscular mycorrhizal fungi.</title>
        <authorList>
            <person name="Kobayashi Y."/>
        </authorList>
    </citation>
    <scope>NUCLEOTIDE SEQUENCE [LARGE SCALE GENOMIC DNA]</scope>
    <source>
        <strain evidence="5 7">HR1</strain>
    </source>
</reference>
<keyword evidence="7" id="KW-1185">Reference proteome</keyword>
<dbReference type="EMBL" id="BEXD01000272">
    <property type="protein sequence ID" value="GBB85990.1"/>
    <property type="molecule type" value="Genomic_DNA"/>
</dbReference>
<evidence type="ECO:0000313" key="7">
    <source>
        <dbReference type="Proteomes" id="UP000247702"/>
    </source>
</evidence>
<dbReference type="AlphaFoldDB" id="A0A2Z6Q760"/>
<protein>
    <recommendedName>
        <fullName evidence="4">Crinkler effector protein N-terminal domain-containing protein</fullName>
    </recommendedName>
</protein>
<dbReference type="EMBL" id="BLAL01000068">
    <property type="protein sequence ID" value="GES83288.1"/>
    <property type="molecule type" value="Genomic_DNA"/>
</dbReference>
<dbReference type="Proteomes" id="UP000615446">
    <property type="component" value="Unassembled WGS sequence"/>
</dbReference>
<gene>
    <name evidence="6" type="ORF">RCL2_001044700</name>
    <name evidence="5" type="ORF">RclHR1_12420004</name>
</gene>
<keyword evidence="3" id="KW-0964">Secreted</keyword>
<dbReference type="PANTHER" id="PTHR33129:SF1">
    <property type="entry name" value="ATP-BINDING PROTEIN"/>
    <property type="match status" value="1"/>
</dbReference>
<dbReference type="PANTHER" id="PTHR33129">
    <property type="entry name" value="PROTEIN KINASE DOMAIN-CONTAINING PROTEIN-RELATED"/>
    <property type="match status" value="1"/>
</dbReference>
<evidence type="ECO:0000259" key="4">
    <source>
        <dbReference type="Pfam" id="PF20147"/>
    </source>
</evidence>
<dbReference type="InterPro" id="IPR045379">
    <property type="entry name" value="Crinkler_N"/>
</dbReference>
<dbReference type="STRING" id="94130.A0A2Z6Q760"/>
<organism evidence="5 7">
    <name type="scientific">Rhizophagus clarus</name>
    <dbReference type="NCBI Taxonomy" id="94130"/>
    <lineage>
        <taxon>Eukaryota</taxon>
        <taxon>Fungi</taxon>
        <taxon>Fungi incertae sedis</taxon>
        <taxon>Mucoromycota</taxon>
        <taxon>Glomeromycotina</taxon>
        <taxon>Glomeromycetes</taxon>
        <taxon>Glomerales</taxon>
        <taxon>Glomeraceae</taxon>
        <taxon>Rhizophagus</taxon>
    </lineage>
</organism>
<dbReference type="GO" id="GO:0005576">
    <property type="term" value="C:extracellular region"/>
    <property type="evidence" value="ECO:0007669"/>
    <property type="project" value="UniProtKB-SubCell"/>
</dbReference>